<sequence length="233" mass="26207">MDIQGLIEADRMLLGFFNGSDSLFLDGLMVTFTSGLTWLPLYLSLFYLVVKNNETMGQICLIIGCALLCVVLADGMADGIMKPLVARSRPSNDPIIKYTIDIVDNMRETGYSFFSAHAANTFSLALFFSLLVKDRIFTVFMIGWSVLNCYTRLYLGVHYPSDILVGLLWGTICGTLSYILFRYVYNRISPKNNYVSSQYTVTGYALTDINIVITVVCLILIYAVLRALFVFYI</sequence>
<dbReference type="CDD" id="cd03395">
    <property type="entry name" value="PAP2_like_4"/>
    <property type="match status" value="1"/>
</dbReference>
<evidence type="ECO:0000313" key="3">
    <source>
        <dbReference type="EMBL" id="EFZ36021.1"/>
    </source>
</evidence>
<dbReference type="AlphaFoldDB" id="E7RS20"/>
<dbReference type="PANTHER" id="PTHR14969">
    <property type="entry name" value="SPHINGOSINE-1-PHOSPHATE PHOSPHOHYDROLASE"/>
    <property type="match status" value="1"/>
</dbReference>
<name>E7RS20_9BACT</name>
<feature type="domain" description="Phosphatidic acid phosphatase type 2/haloperoxidase" evidence="2">
    <location>
        <begin position="62"/>
        <end position="178"/>
    </location>
</feature>
<dbReference type="Gene3D" id="1.20.144.10">
    <property type="entry name" value="Phosphatidic acid phosphatase type 2/haloperoxidase"/>
    <property type="match status" value="1"/>
</dbReference>
<feature type="transmembrane region" description="Helical" evidence="1">
    <location>
        <begin position="59"/>
        <end position="77"/>
    </location>
</feature>
<feature type="transmembrane region" description="Helical" evidence="1">
    <location>
        <begin position="28"/>
        <end position="50"/>
    </location>
</feature>
<keyword evidence="4" id="KW-1185">Reference proteome</keyword>
<dbReference type="SUPFAM" id="SSF48317">
    <property type="entry name" value="Acid phosphatase/Vanadium-dependent haloperoxidase"/>
    <property type="match status" value="1"/>
</dbReference>
<protein>
    <submittedName>
        <fullName evidence="3">PAP2 family protein</fullName>
    </submittedName>
</protein>
<dbReference type="EMBL" id="AEPE02000006">
    <property type="protein sequence ID" value="EFZ36021.1"/>
    <property type="molecule type" value="Genomic_DNA"/>
</dbReference>
<evidence type="ECO:0000313" key="4">
    <source>
        <dbReference type="Proteomes" id="UP000005580"/>
    </source>
</evidence>
<keyword evidence="1" id="KW-1133">Transmembrane helix</keyword>
<reference evidence="3" key="1">
    <citation type="submission" date="2011-01" db="EMBL/GenBank/DDBJ databases">
        <authorList>
            <person name="Muzny D."/>
            <person name="Qin X."/>
            <person name="Buhay C."/>
            <person name="Dugan-Rocha S."/>
            <person name="Ding Y."/>
            <person name="Chen G."/>
            <person name="Hawes A."/>
            <person name="Holder M."/>
            <person name="Jhangiani S."/>
            <person name="Johnson A."/>
            <person name="Khan Z."/>
            <person name="Li Z."/>
            <person name="Liu W."/>
            <person name="Liu X."/>
            <person name="Perez L."/>
            <person name="Shen H."/>
            <person name="Wang Q."/>
            <person name="Watt J."/>
            <person name="Xi L."/>
            <person name="Xin Y."/>
            <person name="Zhou J."/>
            <person name="Deng J."/>
            <person name="Jiang H."/>
            <person name="Liu Y."/>
            <person name="Qu J."/>
            <person name="Song X.-Z."/>
            <person name="Zhang L."/>
            <person name="Villasana D."/>
            <person name="Johnson A."/>
            <person name="Liu J."/>
            <person name="Liyanage D."/>
            <person name="Lorensuhewa L."/>
            <person name="Robinson T."/>
            <person name="Song A."/>
            <person name="Song B.-B."/>
            <person name="Dinh H."/>
            <person name="Thornton R."/>
            <person name="Coyle M."/>
            <person name="Francisco L."/>
            <person name="Jackson L."/>
            <person name="Javaid M."/>
            <person name="Korchina V."/>
            <person name="Kovar C."/>
            <person name="Mata R."/>
            <person name="Mathew T."/>
            <person name="Ngo R."/>
            <person name="Nguyen L."/>
            <person name="Nguyen N."/>
            <person name="Okwuonu G."/>
            <person name="Ongeri F."/>
            <person name="Pham C."/>
            <person name="Simmons D."/>
            <person name="Wilczek-Boney K."/>
            <person name="Hale W."/>
            <person name="Jakkamsetti A."/>
            <person name="Pham P."/>
            <person name="Ruth R."/>
            <person name="San Lucas F."/>
            <person name="Warren J."/>
            <person name="Zhang J."/>
            <person name="Zhao Z."/>
            <person name="Zhou C."/>
            <person name="Zhu D."/>
            <person name="Lee S."/>
            <person name="Bess C."/>
            <person name="Blankenburg K."/>
            <person name="Forbes L."/>
            <person name="Fu Q."/>
            <person name="Gubbala S."/>
            <person name="Hirani K."/>
            <person name="Jayaseelan J.C."/>
            <person name="Lara F."/>
            <person name="Munidasa M."/>
            <person name="Palculict T."/>
            <person name="Patil S."/>
            <person name="Pu L.-L."/>
            <person name="Saada N."/>
            <person name="Tang L."/>
            <person name="Weissenberger G."/>
            <person name="Zhu Y."/>
            <person name="Hemphill L."/>
            <person name="Shang Y."/>
            <person name="Youmans B."/>
            <person name="Ayvaz T."/>
            <person name="Ross M."/>
            <person name="Santibanez J."/>
            <person name="Aqrawi P."/>
            <person name="Gross S."/>
            <person name="Joshi V."/>
            <person name="Fowler G."/>
            <person name="Nazareth L."/>
            <person name="Reid J."/>
            <person name="Worley K."/>
            <person name="Petrosino J."/>
            <person name="Highlander S."/>
            <person name="Gibbs R."/>
        </authorList>
    </citation>
    <scope>NUCLEOTIDE SEQUENCE [LARGE SCALE GENOMIC DNA]</scope>
    <source>
        <strain evidence="3">ATCC 33269</strain>
    </source>
</reference>
<dbReference type="HOGENOM" id="CLU_072573_10_0_10"/>
<dbReference type="Proteomes" id="UP000005580">
    <property type="component" value="Unassembled WGS sequence"/>
</dbReference>
<gene>
    <name evidence="3" type="ORF">HMPREF0663_12088</name>
</gene>
<dbReference type="InterPro" id="IPR000326">
    <property type="entry name" value="PAP2/HPO"/>
</dbReference>
<proteinExistence type="predicted"/>
<comment type="caution">
    <text evidence="3">The sequence shown here is derived from an EMBL/GenBank/DDBJ whole genome shotgun (WGS) entry which is preliminary data.</text>
</comment>
<feature type="transmembrane region" description="Helical" evidence="1">
    <location>
        <begin position="163"/>
        <end position="185"/>
    </location>
</feature>
<dbReference type="eggNOG" id="COG0671">
    <property type="taxonomic scope" value="Bacteria"/>
</dbReference>
<dbReference type="RefSeq" id="WP_004370294.1">
    <property type="nucleotide sequence ID" value="NZ_GL833119.1"/>
</dbReference>
<dbReference type="STRING" id="28134.SAMN05444288_1079"/>
<organism evidence="3 4">
    <name type="scientific">Hoylesella oralis ATCC 33269</name>
    <dbReference type="NCBI Taxonomy" id="873533"/>
    <lineage>
        <taxon>Bacteria</taxon>
        <taxon>Pseudomonadati</taxon>
        <taxon>Bacteroidota</taxon>
        <taxon>Bacteroidia</taxon>
        <taxon>Bacteroidales</taxon>
        <taxon>Prevotellaceae</taxon>
        <taxon>Hoylesella</taxon>
    </lineage>
</organism>
<dbReference type="SMART" id="SM00014">
    <property type="entry name" value="acidPPc"/>
    <property type="match status" value="1"/>
</dbReference>
<feature type="transmembrane region" description="Helical" evidence="1">
    <location>
        <begin position="111"/>
        <end position="132"/>
    </location>
</feature>
<dbReference type="PANTHER" id="PTHR14969:SF13">
    <property type="entry name" value="AT30094P"/>
    <property type="match status" value="1"/>
</dbReference>
<evidence type="ECO:0000256" key="1">
    <source>
        <dbReference type="SAM" id="Phobius"/>
    </source>
</evidence>
<dbReference type="Pfam" id="PF01569">
    <property type="entry name" value="PAP2"/>
    <property type="match status" value="1"/>
</dbReference>
<feature type="transmembrane region" description="Helical" evidence="1">
    <location>
        <begin position="206"/>
        <end position="232"/>
    </location>
</feature>
<keyword evidence="1" id="KW-0812">Transmembrane</keyword>
<evidence type="ECO:0000259" key="2">
    <source>
        <dbReference type="SMART" id="SM00014"/>
    </source>
</evidence>
<keyword evidence="1" id="KW-0472">Membrane</keyword>
<dbReference type="InterPro" id="IPR036938">
    <property type="entry name" value="PAP2/HPO_sf"/>
</dbReference>
<feature type="transmembrane region" description="Helical" evidence="1">
    <location>
        <begin position="139"/>
        <end position="157"/>
    </location>
</feature>
<accession>E7RS20</accession>